<accession>A0A1G1VBK2</accession>
<dbReference type="AlphaFoldDB" id="A0A1G1VBK2"/>
<name>A0A1G1VBK2_9BACT</name>
<proteinExistence type="predicted"/>
<evidence type="ECO:0000313" key="2">
    <source>
        <dbReference type="Proteomes" id="UP000177685"/>
    </source>
</evidence>
<gene>
    <name evidence="1" type="ORF">A3A58_00505</name>
</gene>
<evidence type="ECO:0008006" key="3">
    <source>
        <dbReference type="Google" id="ProtNLM"/>
    </source>
</evidence>
<organism evidence="1 2">
    <name type="scientific">Candidatus Blackburnbacteria bacterium RIFCSPLOWO2_01_FULL_41_27</name>
    <dbReference type="NCBI Taxonomy" id="1797520"/>
    <lineage>
        <taxon>Bacteria</taxon>
        <taxon>Candidatus Blackburniibacteriota</taxon>
    </lineage>
</organism>
<dbReference type="InterPro" id="IPR009045">
    <property type="entry name" value="Zn_M74/Hedgehog-like"/>
</dbReference>
<dbReference type="Gene3D" id="3.30.1380.10">
    <property type="match status" value="1"/>
</dbReference>
<dbReference type="Proteomes" id="UP000177685">
    <property type="component" value="Unassembled WGS sequence"/>
</dbReference>
<dbReference type="SUPFAM" id="SSF55166">
    <property type="entry name" value="Hedgehog/DD-peptidase"/>
    <property type="match status" value="1"/>
</dbReference>
<comment type="caution">
    <text evidence="1">The sequence shown here is derived from an EMBL/GenBank/DDBJ whole genome shotgun (WGS) entry which is preliminary data.</text>
</comment>
<evidence type="ECO:0000313" key="1">
    <source>
        <dbReference type="EMBL" id="OGY12834.1"/>
    </source>
</evidence>
<reference evidence="1 2" key="1">
    <citation type="journal article" date="2016" name="Nat. Commun.">
        <title>Thousands of microbial genomes shed light on interconnected biogeochemical processes in an aquifer system.</title>
        <authorList>
            <person name="Anantharaman K."/>
            <person name="Brown C.T."/>
            <person name="Hug L.A."/>
            <person name="Sharon I."/>
            <person name="Castelle C.J."/>
            <person name="Probst A.J."/>
            <person name="Thomas B.C."/>
            <person name="Singh A."/>
            <person name="Wilkins M.J."/>
            <person name="Karaoz U."/>
            <person name="Brodie E.L."/>
            <person name="Williams K.H."/>
            <person name="Hubbard S.S."/>
            <person name="Banfield J.F."/>
        </authorList>
    </citation>
    <scope>NUCLEOTIDE SEQUENCE [LARGE SCALE GENOMIC DNA]</scope>
</reference>
<sequence length="192" mass="22740">MREAIAEDLIYIDEYDLLGSEYYWDNHARYNISEEEFAEIGMMGNRVLAHRDIIQALKRADSQFQKDGMRLYIKEGYRSPDLYKLIFRKRNEKFGEKDTGRILNFTDQPHATGKAVDIAPWDPIGKKEIPTKKKGDGIESMLIDFYKGKVDPESLRYQKLQNFMIRTMLSNGFYIGKLREYFHFNYFPLSDY</sequence>
<dbReference type="EMBL" id="MHCD01000047">
    <property type="protein sequence ID" value="OGY12834.1"/>
    <property type="molecule type" value="Genomic_DNA"/>
</dbReference>
<protein>
    <recommendedName>
        <fullName evidence="3">Peptidase M15B domain-containing protein</fullName>
    </recommendedName>
</protein>